<dbReference type="GO" id="GO:0005634">
    <property type="term" value="C:nucleus"/>
    <property type="evidence" value="ECO:0007669"/>
    <property type="project" value="UniProtKB-SubCell"/>
</dbReference>
<dbReference type="Gene3D" id="3.30.730.10">
    <property type="entry name" value="AP2/ERF domain"/>
    <property type="match status" value="1"/>
</dbReference>
<keyword evidence="9" id="KW-1185">Reference proteome</keyword>
<dbReference type="RefSeq" id="XP_013904976.1">
    <property type="nucleotide sequence ID" value="XM_014049522.1"/>
</dbReference>
<keyword evidence="2" id="KW-0805">Transcription regulation</keyword>
<protein>
    <recommendedName>
        <fullName evidence="7">AP2/ERF domain-containing protein</fullName>
    </recommendedName>
</protein>
<dbReference type="OrthoDB" id="2020802at2759"/>
<feature type="region of interest" description="Disordered" evidence="6">
    <location>
        <begin position="250"/>
        <end position="358"/>
    </location>
</feature>
<proteinExistence type="predicted"/>
<gene>
    <name evidence="8" type="ORF">MNEG_1998</name>
</gene>
<dbReference type="InterPro" id="IPR016177">
    <property type="entry name" value="DNA-bd_dom_sf"/>
</dbReference>
<organism evidence="8 9">
    <name type="scientific">Monoraphidium neglectum</name>
    <dbReference type="NCBI Taxonomy" id="145388"/>
    <lineage>
        <taxon>Eukaryota</taxon>
        <taxon>Viridiplantae</taxon>
        <taxon>Chlorophyta</taxon>
        <taxon>core chlorophytes</taxon>
        <taxon>Chlorophyceae</taxon>
        <taxon>CS clade</taxon>
        <taxon>Sphaeropleales</taxon>
        <taxon>Selenastraceae</taxon>
        <taxon>Monoraphidium</taxon>
    </lineage>
</organism>
<evidence type="ECO:0000256" key="6">
    <source>
        <dbReference type="SAM" id="MobiDB-lite"/>
    </source>
</evidence>
<reference evidence="8 9" key="1">
    <citation type="journal article" date="2013" name="BMC Genomics">
        <title>Reconstruction of the lipid metabolism for the microalga Monoraphidium neglectum from its genome sequence reveals characteristics suitable for biofuel production.</title>
        <authorList>
            <person name="Bogen C."/>
            <person name="Al-Dilaimi A."/>
            <person name="Albersmeier A."/>
            <person name="Wichmann J."/>
            <person name="Grundmann M."/>
            <person name="Rupp O."/>
            <person name="Lauersen K.J."/>
            <person name="Blifernez-Klassen O."/>
            <person name="Kalinowski J."/>
            <person name="Goesmann A."/>
            <person name="Mussgnug J.H."/>
            <person name="Kruse O."/>
        </authorList>
    </citation>
    <scope>NUCLEOTIDE SEQUENCE [LARGE SCALE GENOMIC DNA]</scope>
    <source>
        <strain evidence="8 9">SAG 48.87</strain>
    </source>
</reference>
<dbReference type="SMART" id="SM00380">
    <property type="entry name" value="AP2"/>
    <property type="match status" value="1"/>
</dbReference>
<feature type="compositionally biased region" description="Gly residues" evidence="6">
    <location>
        <begin position="578"/>
        <end position="588"/>
    </location>
</feature>
<accession>A0A0D2N072</accession>
<dbReference type="KEGG" id="mng:MNEG_1998"/>
<dbReference type="InterPro" id="IPR001471">
    <property type="entry name" value="AP2/ERF_dom"/>
</dbReference>
<feature type="compositionally biased region" description="Low complexity" evidence="6">
    <location>
        <begin position="25"/>
        <end position="64"/>
    </location>
</feature>
<dbReference type="Proteomes" id="UP000054498">
    <property type="component" value="Unassembled WGS sequence"/>
</dbReference>
<feature type="region of interest" description="Disordered" evidence="6">
    <location>
        <begin position="568"/>
        <end position="600"/>
    </location>
</feature>
<feature type="compositionally biased region" description="Basic and acidic residues" evidence="6">
    <location>
        <begin position="206"/>
        <end position="215"/>
    </location>
</feature>
<keyword evidence="5" id="KW-0539">Nucleus</keyword>
<feature type="compositionally biased region" description="Basic residues" evidence="6">
    <location>
        <begin position="77"/>
        <end position="91"/>
    </location>
</feature>
<feature type="compositionally biased region" description="Basic and acidic residues" evidence="6">
    <location>
        <begin position="273"/>
        <end position="286"/>
    </location>
</feature>
<dbReference type="GeneID" id="25734876"/>
<feature type="compositionally biased region" description="Basic and acidic residues" evidence="6">
    <location>
        <begin position="294"/>
        <end position="305"/>
    </location>
</feature>
<keyword evidence="3" id="KW-0238">DNA-binding</keyword>
<feature type="compositionally biased region" description="Low complexity" evidence="6">
    <location>
        <begin position="254"/>
        <end position="272"/>
    </location>
</feature>
<keyword evidence="4" id="KW-0804">Transcription</keyword>
<feature type="region of interest" description="Disordered" evidence="6">
    <location>
        <begin position="423"/>
        <end position="483"/>
    </location>
</feature>
<feature type="region of interest" description="Disordered" evidence="6">
    <location>
        <begin position="25"/>
        <end position="96"/>
    </location>
</feature>
<evidence type="ECO:0000313" key="9">
    <source>
        <dbReference type="Proteomes" id="UP000054498"/>
    </source>
</evidence>
<dbReference type="AlphaFoldDB" id="A0A0D2N072"/>
<evidence type="ECO:0000256" key="4">
    <source>
        <dbReference type="ARBA" id="ARBA00023163"/>
    </source>
</evidence>
<feature type="domain" description="AP2/ERF" evidence="7">
    <location>
        <begin position="94"/>
        <end position="149"/>
    </location>
</feature>
<evidence type="ECO:0000256" key="5">
    <source>
        <dbReference type="ARBA" id="ARBA00023242"/>
    </source>
</evidence>
<dbReference type="PROSITE" id="PS51032">
    <property type="entry name" value="AP2_ERF"/>
    <property type="match status" value="1"/>
</dbReference>
<evidence type="ECO:0000256" key="3">
    <source>
        <dbReference type="ARBA" id="ARBA00023125"/>
    </source>
</evidence>
<dbReference type="InterPro" id="IPR036955">
    <property type="entry name" value="AP2/ERF_dom_sf"/>
</dbReference>
<dbReference type="SUPFAM" id="SSF54171">
    <property type="entry name" value="DNA-binding domain"/>
    <property type="match status" value="1"/>
</dbReference>
<dbReference type="GO" id="GO:0003677">
    <property type="term" value="F:DNA binding"/>
    <property type="evidence" value="ECO:0007669"/>
    <property type="project" value="UniProtKB-KW"/>
</dbReference>
<sequence length="627" mass="67467">MLAGLTTGNTPPWAVLLPAPSLATAAPAVSTAVTSDAEQQARQQQHQPQDQQQDQQQQQAQQQQGWWGLPRQQGQAKRARPSPRQGNKRCKTSQFRGVASTENGLWRCRIRFGKQTVHLGRFNNERDAALAYDRAASMLLGDSAKLNFEARPPEDDEACAAAATAMAICQGQQAAAFPVLQQPVEQQYRLTLETRLQGSTPHRRRPQDQVQEHEQGGVGAEHGLLLEQEQEWAQLGAALGAAVLAFTQPPPEGDAPAAHVAAGAEQAWGAAGQEREHEQQRQRQQEQEWQDLPSAHEEGDPQDMRRRGRVNGEDEEEDEVEQRQPAPPSKQSVVQQRWQQEQQEQEQERQQQQQQSVLAPARRGGFLPQPAAGGVAALASGNAQANYQWPNGVLAGQAWLGGTPPHPHLLAGRRELPGLDRRPESQALNHHSVRGSRRGRAEAASSLHVRGSSGGSGGSSSSGGRSDGGGGSSGDGGSDEEGSWDFSAAAAAQQCRGSAEYAAAIEQLGQLLEADPQLMLWSLMHASRKDAPPRRASRRAQRMWSLRAEQRAAAVAAVSALVAANARHRAVPGRGSDRGGGGSGGGSAGRRRRRSKQASKQGAQLALPLAMFDVTLCVTATCLYFMS</sequence>
<feature type="compositionally biased region" description="Gly residues" evidence="6">
    <location>
        <begin position="452"/>
        <end position="476"/>
    </location>
</feature>
<dbReference type="GO" id="GO:0003700">
    <property type="term" value="F:DNA-binding transcription factor activity"/>
    <property type="evidence" value="ECO:0007669"/>
    <property type="project" value="InterPro"/>
</dbReference>
<name>A0A0D2N072_9CHLO</name>
<comment type="subcellular location">
    <subcellularLocation>
        <location evidence="1">Nucleus</location>
    </subcellularLocation>
</comment>
<feature type="region of interest" description="Disordered" evidence="6">
    <location>
        <begin position="195"/>
        <end position="217"/>
    </location>
</feature>
<evidence type="ECO:0000256" key="1">
    <source>
        <dbReference type="ARBA" id="ARBA00004123"/>
    </source>
</evidence>
<dbReference type="EMBL" id="KK100434">
    <property type="protein sequence ID" value="KIZ05957.1"/>
    <property type="molecule type" value="Genomic_DNA"/>
</dbReference>
<evidence type="ECO:0000259" key="7">
    <source>
        <dbReference type="PROSITE" id="PS51032"/>
    </source>
</evidence>
<evidence type="ECO:0000256" key="2">
    <source>
        <dbReference type="ARBA" id="ARBA00023015"/>
    </source>
</evidence>
<evidence type="ECO:0000313" key="8">
    <source>
        <dbReference type="EMBL" id="KIZ05957.1"/>
    </source>
</evidence>